<organism evidence="1 2">
    <name type="scientific">Fusarium keratoplasticum</name>
    <dbReference type="NCBI Taxonomy" id="1328300"/>
    <lineage>
        <taxon>Eukaryota</taxon>
        <taxon>Fungi</taxon>
        <taxon>Dikarya</taxon>
        <taxon>Ascomycota</taxon>
        <taxon>Pezizomycotina</taxon>
        <taxon>Sordariomycetes</taxon>
        <taxon>Hypocreomycetidae</taxon>
        <taxon>Hypocreales</taxon>
        <taxon>Nectriaceae</taxon>
        <taxon>Fusarium</taxon>
        <taxon>Fusarium solani species complex</taxon>
    </lineage>
</organism>
<evidence type="ECO:0000313" key="1">
    <source>
        <dbReference type="EMBL" id="KAI8654467.1"/>
    </source>
</evidence>
<sequence length="473" mass="54002">MQQCKAAFQLEHSTMSSCSQSKARLRTQTGCLQCRKRRKKCDEVKPRCKGCSRNGLQCTWPTVVDLVADRRRAPWSWKSQRSLPGGFSDLSLQPADHVTLFSHFANSIMPRIVRQDCRPEYSNQEYMLRLAHVSPPLMAVIIAIAAFDMKTRHYERLAMESYRLSLHNLRVRIGRAPNAGNDDVLLATTIFLCVFENLRPDAQLNLNLHATATGALLTQRESAEMQISTRSATTFERLCAESFLYHSSLLMLFNPSLDALSNVDDTLNWARYFSNSQSEAGTWSNKTTHPVLDAPYNLFLLIAGVTRLARVSRPLNEGEIQTWKHLSSQLLQFKQVANQDAYQLHLEAMHVMLLKVHPMLPESEVMEQVYRILQRGLDVLHVLDTQNNLLGYLLWPLTVLGSIAVDSHTRHSLQKKIDELAHRRHGLVTRTQNWLHYIWDLPQGDRAMMTRRGLRILVEGSESSISVGEEYVQ</sequence>
<gene>
    <name evidence="1" type="ORF">NCS57_01192100</name>
</gene>
<reference evidence="1" key="1">
    <citation type="submission" date="2022-06" db="EMBL/GenBank/DDBJ databases">
        <title>Fusarium solani species complex genomes reveal bases of compartmentalisation and animal pathogenesis.</title>
        <authorList>
            <person name="Tsai I.J."/>
        </authorList>
    </citation>
    <scope>NUCLEOTIDE SEQUENCE</scope>
    <source>
        <strain evidence="1">Fu6.1</strain>
    </source>
</reference>
<keyword evidence="2" id="KW-1185">Reference proteome</keyword>
<evidence type="ECO:0000313" key="2">
    <source>
        <dbReference type="Proteomes" id="UP001065298"/>
    </source>
</evidence>
<comment type="caution">
    <text evidence="1">The sequence shown here is derived from an EMBL/GenBank/DDBJ whole genome shotgun (WGS) entry which is preliminary data.</text>
</comment>
<dbReference type="Proteomes" id="UP001065298">
    <property type="component" value="Chromosome 10"/>
</dbReference>
<proteinExistence type="predicted"/>
<accession>A0ACC0QG15</accession>
<dbReference type="EMBL" id="CM046512">
    <property type="protein sequence ID" value="KAI8654467.1"/>
    <property type="molecule type" value="Genomic_DNA"/>
</dbReference>
<name>A0ACC0QG15_9HYPO</name>
<protein>
    <submittedName>
        <fullName evidence="1">Zn(2)-C6 fungal-type domain-containing protein</fullName>
    </submittedName>
</protein>